<feature type="transmembrane region" description="Helical" evidence="7">
    <location>
        <begin position="322"/>
        <end position="340"/>
    </location>
</feature>
<feature type="transmembrane region" description="Helical" evidence="7">
    <location>
        <begin position="346"/>
        <end position="363"/>
    </location>
</feature>
<dbReference type="GO" id="GO:0008963">
    <property type="term" value="F:phospho-N-acetylmuramoyl-pentapeptide-transferase activity"/>
    <property type="evidence" value="ECO:0007669"/>
    <property type="project" value="InterPro"/>
</dbReference>
<dbReference type="PANTHER" id="PTHR22926:SF5">
    <property type="entry name" value="PHOSPHO-N-ACETYLMURAMOYL-PENTAPEPTIDE-TRANSFERASE HOMOLOG"/>
    <property type="match status" value="1"/>
</dbReference>
<evidence type="ECO:0000313" key="8">
    <source>
        <dbReference type="EMBL" id="GAA0184715.1"/>
    </source>
</evidence>
<keyword evidence="3 7" id="KW-0812">Transmembrane</keyword>
<gene>
    <name evidence="8" type="ORF">LIER_32003</name>
</gene>
<evidence type="ECO:0000313" key="9">
    <source>
        <dbReference type="Proteomes" id="UP001454036"/>
    </source>
</evidence>
<organism evidence="8 9">
    <name type="scientific">Lithospermum erythrorhizon</name>
    <name type="common">Purple gromwell</name>
    <name type="synonym">Lithospermum officinale var. erythrorhizon</name>
    <dbReference type="NCBI Taxonomy" id="34254"/>
    <lineage>
        <taxon>Eukaryota</taxon>
        <taxon>Viridiplantae</taxon>
        <taxon>Streptophyta</taxon>
        <taxon>Embryophyta</taxon>
        <taxon>Tracheophyta</taxon>
        <taxon>Spermatophyta</taxon>
        <taxon>Magnoliopsida</taxon>
        <taxon>eudicotyledons</taxon>
        <taxon>Gunneridae</taxon>
        <taxon>Pentapetalae</taxon>
        <taxon>asterids</taxon>
        <taxon>lamiids</taxon>
        <taxon>Boraginales</taxon>
        <taxon>Boraginaceae</taxon>
        <taxon>Boraginoideae</taxon>
        <taxon>Lithospermeae</taxon>
        <taxon>Lithospermum</taxon>
    </lineage>
</organism>
<reference evidence="8 9" key="1">
    <citation type="submission" date="2024-01" db="EMBL/GenBank/DDBJ databases">
        <title>The complete chloroplast genome sequence of Lithospermum erythrorhizon: insights into the phylogenetic relationship among Boraginaceae species and the maternal lineages of purple gromwells.</title>
        <authorList>
            <person name="Okada T."/>
            <person name="Watanabe K."/>
        </authorList>
    </citation>
    <scope>NUCLEOTIDE SEQUENCE [LARGE SCALE GENOMIC DNA]</scope>
</reference>
<dbReference type="GO" id="GO:0044038">
    <property type="term" value="P:cell wall macromolecule biosynthetic process"/>
    <property type="evidence" value="ECO:0007669"/>
    <property type="project" value="TreeGrafter"/>
</dbReference>
<keyword evidence="5 7" id="KW-0472">Membrane</keyword>
<dbReference type="PANTHER" id="PTHR22926">
    <property type="entry name" value="PHOSPHO-N-ACETYLMURAMOYL-PENTAPEPTIDE-TRANSFERASE"/>
    <property type="match status" value="1"/>
</dbReference>
<dbReference type="GO" id="GO:0071555">
    <property type="term" value="P:cell wall organization"/>
    <property type="evidence" value="ECO:0007669"/>
    <property type="project" value="TreeGrafter"/>
</dbReference>
<feature type="transmembrane region" description="Helical" evidence="7">
    <location>
        <begin position="289"/>
        <end position="310"/>
    </location>
</feature>
<feature type="transmembrane region" description="Helical" evidence="7">
    <location>
        <begin position="375"/>
        <end position="397"/>
    </location>
</feature>
<comment type="caution">
    <text evidence="8">The sequence shown here is derived from an EMBL/GenBank/DDBJ whole genome shotgun (WGS) entry which is preliminary data.</text>
</comment>
<feature type="transmembrane region" description="Helical" evidence="7">
    <location>
        <begin position="247"/>
        <end position="269"/>
    </location>
</feature>
<feature type="transmembrane region" description="Helical" evidence="7">
    <location>
        <begin position="152"/>
        <end position="174"/>
    </location>
</feature>
<name>A0AAV3RW63_LITER</name>
<feature type="transmembrane region" description="Helical" evidence="7">
    <location>
        <begin position="221"/>
        <end position="240"/>
    </location>
</feature>
<dbReference type="GO" id="GO:0005886">
    <property type="term" value="C:plasma membrane"/>
    <property type="evidence" value="ECO:0007669"/>
    <property type="project" value="TreeGrafter"/>
</dbReference>
<feature type="transmembrane region" description="Helical" evidence="7">
    <location>
        <begin position="195"/>
        <end position="215"/>
    </location>
</feature>
<evidence type="ECO:0000256" key="4">
    <source>
        <dbReference type="ARBA" id="ARBA00022989"/>
    </source>
</evidence>
<feature type="transmembrane region" description="Helical" evidence="7">
    <location>
        <begin position="450"/>
        <end position="471"/>
    </location>
</feature>
<evidence type="ECO:0000256" key="7">
    <source>
        <dbReference type="SAM" id="Phobius"/>
    </source>
</evidence>
<keyword evidence="9" id="KW-1185">Reference proteome</keyword>
<protein>
    <submittedName>
        <fullName evidence="8">Glycosyltransferase</fullName>
    </submittedName>
</protein>
<accession>A0AAV3RW63</accession>
<evidence type="ECO:0000256" key="2">
    <source>
        <dbReference type="ARBA" id="ARBA00022679"/>
    </source>
</evidence>
<evidence type="ECO:0000256" key="1">
    <source>
        <dbReference type="ARBA" id="ARBA00004141"/>
    </source>
</evidence>
<evidence type="ECO:0000256" key="5">
    <source>
        <dbReference type="ARBA" id="ARBA00023136"/>
    </source>
</evidence>
<keyword evidence="4 7" id="KW-1133">Transmembrane helix</keyword>
<dbReference type="InterPro" id="IPR003524">
    <property type="entry name" value="PNAcMuramoyl-5peptid_Trfase"/>
</dbReference>
<keyword evidence="2" id="KW-0808">Transferase</keyword>
<dbReference type="InterPro" id="IPR000715">
    <property type="entry name" value="Glycosyl_transferase_4"/>
</dbReference>
<evidence type="ECO:0000256" key="6">
    <source>
        <dbReference type="SAM" id="MobiDB-lite"/>
    </source>
</evidence>
<dbReference type="Pfam" id="PF00953">
    <property type="entry name" value="Glycos_transf_4"/>
    <property type="match status" value="1"/>
</dbReference>
<dbReference type="AlphaFoldDB" id="A0AAV3RW63"/>
<feature type="region of interest" description="Disordered" evidence="6">
    <location>
        <begin position="1"/>
        <end position="20"/>
    </location>
</feature>
<evidence type="ECO:0000256" key="3">
    <source>
        <dbReference type="ARBA" id="ARBA00022692"/>
    </source>
</evidence>
<dbReference type="CDD" id="cd06852">
    <property type="entry name" value="GT_MraY"/>
    <property type="match status" value="1"/>
</dbReference>
<proteinExistence type="predicted"/>
<dbReference type="Proteomes" id="UP001454036">
    <property type="component" value="Unassembled WGS sequence"/>
</dbReference>
<comment type="subcellular location">
    <subcellularLocation>
        <location evidence="1">Membrane</location>
        <topology evidence="1">Multi-pass membrane protein</topology>
    </subcellularLocation>
</comment>
<dbReference type="EMBL" id="BAABME010012104">
    <property type="protein sequence ID" value="GAA0184715.1"/>
    <property type="molecule type" value="Genomic_DNA"/>
</dbReference>
<sequence length="474" mass="51371">MRSIGSNLKPSLQGLNESRNLSRRRLHSHIDLKVINRFVPKRLSSKLRHRAFGIEAMEMDDESWDDINAAVQYVFSSSEGEDSDGDVLQPITDDSITSPTKLARPPNTNKTIYGVLNNIGVMSFSIALLSIMDLCAWRIIRLPLPPLYLLRPFLTSLLVVSCAGYICVPLLRSLKLRAIIRRGPAHHYSKKGTPTSAGLYFIPLGILVAEFIVGFSSTEVSAVSVITLSFAAIGLLDDILRIKVNKYGLSAGTRIFLEVAMGTLFSFWMNAANISSPYSMKTVVPLPKPFGLVCLGKMYPLLTTICFVFLANGVEFTDGLDGLAGGTAALVFVGMSIAVLPICSDLAVFGTSMAGACIGFLMHNRYKASVFMGNTGALAIAGALAAMASCTGMFFPLYVSSGIFLFEALSVVMQIYCFKITKQMWGKGRHLFRIAPVHRHLELAGLKEPLIVASAYIVSSALVLCAGYVALISV</sequence>
<feature type="compositionally biased region" description="Polar residues" evidence="6">
    <location>
        <begin position="1"/>
        <end position="14"/>
    </location>
</feature>
<feature type="transmembrane region" description="Helical" evidence="7">
    <location>
        <begin position="119"/>
        <end position="140"/>
    </location>
</feature>